<evidence type="ECO:0000313" key="5">
    <source>
        <dbReference type="EMBL" id="OAY84330.1"/>
    </source>
</evidence>
<feature type="region of interest" description="Disordered" evidence="4">
    <location>
        <begin position="116"/>
        <end position="144"/>
    </location>
</feature>
<organism evidence="5 6">
    <name type="scientific">Ananas comosus</name>
    <name type="common">Pineapple</name>
    <name type="synonym">Ananas ananas</name>
    <dbReference type="NCBI Taxonomy" id="4615"/>
    <lineage>
        <taxon>Eukaryota</taxon>
        <taxon>Viridiplantae</taxon>
        <taxon>Streptophyta</taxon>
        <taxon>Embryophyta</taxon>
        <taxon>Tracheophyta</taxon>
        <taxon>Spermatophyta</taxon>
        <taxon>Magnoliopsida</taxon>
        <taxon>Liliopsida</taxon>
        <taxon>Poales</taxon>
        <taxon>Bromeliaceae</taxon>
        <taxon>Bromelioideae</taxon>
        <taxon>Ananas</taxon>
    </lineage>
</organism>
<sequence length="144" mass="16314">MEGPSKSGFREIGRRELGFLPPLLFARRVGGSEALVKRLSLYGKLHGHKGCVNTVHFNPSGDLLVTGSDDRKIIIWDWAAKTKKFAYPSGHLENVFQARIMPFTDDRTIVTSAADGQLSKKKEKGLKEENKERIMRRKGRNKYK</sequence>
<dbReference type="InterPro" id="IPR015943">
    <property type="entry name" value="WD40/YVTN_repeat-like_dom_sf"/>
</dbReference>
<protein>
    <submittedName>
        <fullName evidence="5">DDB1-and CUL4-associated factor 8</fullName>
    </submittedName>
</protein>
<evidence type="ECO:0000256" key="3">
    <source>
        <dbReference type="PROSITE-ProRule" id="PRU00221"/>
    </source>
</evidence>
<accession>A0A199W5Z3</accession>
<dbReference type="PROSITE" id="PS50082">
    <property type="entry name" value="WD_REPEATS_2"/>
    <property type="match status" value="1"/>
</dbReference>
<dbReference type="SUPFAM" id="SSF50978">
    <property type="entry name" value="WD40 repeat-like"/>
    <property type="match status" value="1"/>
</dbReference>
<keyword evidence="2" id="KW-0677">Repeat</keyword>
<dbReference type="Proteomes" id="UP000092600">
    <property type="component" value="Unassembled WGS sequence"/>
</dbReference>
<keyword evidence="1 3" id="KW-0853">WD repeat</keyword>
<dbReference type="GO" id="GO:0080008">
    <property type="term" value="C:Cul4-RING E3 ubiquitin ligase complex"/>
    <property type="evidence" value="ECO:0007669"/>
    <property type="project" value="TreeGrafter"/>
</dbReference>
<feature type="compositionally biased region" description="Basic residues" evidence="4">
    <location>
        <begin position="134"/>
        <end position="144"/>
    </location>
</feature>
<name>A0A199W5Z3_ANACO</name>
<evidence type="ECO:0000256" key="1">
    <source>
        <dbReference type="ARBA" id="ARBA00022574"/>
    </source>
</evidence>
<feature type="repeat" description="WD" evidence="3">
    <location>
        <begin position="45"/>
        <end position="77"/>
    </location>
</feature>
<dbReference type="InterPro" id="IPR036322">
    <property type="entry name" value="WD40_repeat_dom_sf"/>
</dbReference>
<dbReference type="Pfam" id="PF00400">
    <property type="entry name" value="WD40"/>
    <property type="match status" value="1"/>
</dbReference>
<dbReference type="PANTHER" id="PTHR15574:SF65">
    <property type="entry name" value="TRANSDUCIN_WD40 REPEAT-LIKE SUPERFAMILY PROTEIN"/>
    <property type="match status" value="1"/>
</dbReference>
<dbReference type="InterPro" id="IPR001680">
    <property type="entry name" value="WD40_rpt"/>
</dbReference>
<evidence type="ECO:0000256" key="4">
    <source>
        <dbReference type="SAM" id="MobiDB-lite"/>
    </source>
</evidence>
<dbReference type="PANTHER" id="PTHR15574">
    <property type="entry name" value="WD REPEAT DOMAIN-CONTAINING FAMILY"/>
    <property type="match status" value="1"/>
</dbReference>
<dbReference type="STRING" id="4615.A0A199W5Z3"/>
<evidence type="ECO:0000256" key="2">
    <source>
        <dbReference type="ARBA" id="ARBA00022737"/>
    </source>
</evidence>
<reference evidence="5 6" key="1">
    <citation type="journal article" date="2016" name="DNA Res.">
        <title>The draft genome of MD-2 pineapple using hybrid error correction of long reads.</title>
        <authorList>
            <person name="Redwan R.M."/>
            <person name="Saidin A."/>
            <person name="Kumar S.V."/>
        </authorList>
    </citation>
    <scope>NUCLEOTIDE SEQUENCE [LARGE SCALE GENOMIC DNA]</scope>
    <source>
        <strain evidence="6">cv. MD2</strain>
        <tissue evidence="5">Leaf</tissue>
    </source>
</reference>
<dbReference type="SMART" id="SM00320">
    <property type="entry name" value="WD40"/>
    <property type="match status" value="1"/>
</dbReference>
<dbReference type="GO" id="GO:0005737">
    <property type="term" value="C:cytoplasm"/>
    <property type="evidence" value="ECO:0007669"/>
    <property type="project" value="TreeGrafter"/>
</dbReference>
<proteinExistence type="predicted"/>
<dbReference type="AlphaFoldDB" id="A0A199W5Z3"/>
<dbReference type="Gene3D" id="2.130.10.10">
    <property type="entry name" value="YVTN repeat-like/Quinoprotein amine dehydrogenase"/>
    <property type="match status" value="1"/>
</dbReference>
<gene>
    <name evidence="5" type="ORF">ACMD2_24112</name>
</gene>
<evidence type="ECO:0000313" key="6">
    <source>
        <dbReference type="Proteomes" id="UP000092600"/>
    </source>
</evidence>
<comment type="caution">
    <text evidence="5">The sequence shown here is derived from an EMBL/GenBank/DDBJ whole genome shotgun (WGS) entry which is preliminary data.</text>
</comment>
<dbReference type="EMBL" id="LSRQ01000228">
    <property type="protein sequence ID" value="OAY84330.1"/>
    <property type="molecule type" value="Genomic_DNA"/>
</dbReference>
<dbReference type="PROSITE" id="PS50294">
    <property type="entry name" value="WD_REPEATS_REGION"/>
    <property type="match status" value="1"/>
</dbReference>
<dbReference type="InterPro" id="IPR045151">
    <property type="entry name" value="DCAF8"/>
</dbReference>